<evidence type="ECO:0000313" key="2">
    <source>
        <dbReference type="Proteomes" id="UP001175211"/>
    </source>
</evidence>
<organism evidence="1 2">
    <name type="scientific">Armillaria tabescens</name>
    <name type="common">Ringless honey mushroom</name>
    <name type="synonym">Agaricus tabescens</name>
    <dbReference type="NCBI Taxonomy" id="1929756"/>
    <lineage>
        <taxon>Eukaryota</taxon>
        <taxon>Fungi</taxon>
        <taxon>Dikarya</taxon>
        <taxon>Basidiomycota</taxon>
        <taxon>Agaricomycotina</taxon>
        <taxon>Agaricomycetes</taxon>
        <taxon>Agaricomycetidae</taxon>
        <taxon>Agaricales</taxon>
        <taxon>Marasmiineae</taxon>
        <taxon>Physalacriaceae</taxon>
        <taxon>Desarmillaria</taxon>
    </lineage>
</organism>
<sequence>MSALPLDFRHPEPTVVSAYERCRIVEKNIMRQIDETALESELKLLNKYLVDVRILGYLLTFGPTIEAISHVADTTICCEDDDAVVKQGNFFDRYLLRTFRKKEVRTPSMSLDSSRPPFNNIQEMIKEDLIERPMNHSQAKKSALIRDNFRCVLSGAVDMFSYLENEEIEAQVHAQSLIVQETQCSHIFFQSTDISLSEDAKVSFKNFSSLTWTIIQHFGYSETQHELSGNSVHSLTNILTFESGLHTLFDTLKLWLEPTEIPNRYKVGTSVPKLIFELKKLPAFVEFTSTDSRLKLPSTEYLRLHAACCQVAHMSGAADYLEEMDKDKQELNYLAPGGGSAGMLVALLHDISCLQVSIARTHSSGDWSLS</sequence>
<dbReference type="EMBL" id="JAUEPS010000018">
    <property type="protein sequence ID" value="KAK0458291.1"/>
    <property type="molecule type" value="Genomic_DNA"/>
</dbReference>
<keyword evidence="2" id="KW-1185">Reference proteome</keyword>
<comment type="caution">
    <text evidence="1">The sequence shown here is derived from an EMBL/GenBank/DDBJ whole genome shotgun (WGS) entry which is preliminary data.</text>
</comment>
<evidence type="ECO:0008006" key="3">
    <source>
        <dbReference type="Google" id="ProtNLM"/>
    </source>
</evidence>
<gene>
    <name evidence="1" type="ORF">EV420DRAFT_1309047</name>
</gene>
<reference evidence="1" key="1">
    <citation type="submission" date="2023-06" db="EMBL/GenBank/DDBJ databases">
        <authorList>
            <consortium name="Lawrence Berkeley National Laboratory"/>
            <person name="Ahrendt S."/>
            <person name="Sahu N."/>
            <person name="Indic B."/>
            <person name="Wong-Bajracharya J."/>
            <person name="Merenyi Z."/>
            <person name="Ke H.-M."/>
            <person name="Monk M."/>
            <person name="Kocsube S."/>
            <person name="Drula E."/>
            <person name="Lipzen A."/>
            <person name="Balint B."/>
            <person name="Henrissat B."/>
            <person name="Andreopoulos B."/>
            <person name="Martin F.M."/>
            <person name="Harder C.B."/>
            <person name="Rigling D."/>
            <person name="Ford K.L."/>
            <person name="Foster G.D."/>
            <person name="Pangilinan J."/>
            <person name="Papanicolaou A."/>
            <person name="Barry K."/>
            <person name="LaButti K."/>
            <person name="Viragh M."/>
            <person name="Koriabine M."/>
            <person name="Yan M."/>
            <person name="Riley R."/>
            <person name="Champramary S."/>
            <person name="Plett K.L."/>
            <person name="Tsai I.J."/>
            <person name="Slot J."/>
            <person name="Sipos G."/>
            <person name="Plett J."/>
            <person name="Nagy L.G."/>
            <person name="Grigoriev I.V."/>
        </authorList>
    </citation>
    <scope>NUCLEOTIDE SEQUENCE</scope>
    <source>
        <strain evidence="1">CCBAS 213</strain>
    </source>
</reference>
<dbReference type="Proteomes" id="UP001175211">
    <property type="component" value="Unassembled WGS sequence"/>
</dbReference>
<proteinExistence type="predicted"/>
<dbReference type="AlphaFoldDB" id="A0AA39KE91"/>
<accession>A0AA39KE91</accession>
<name>A0AA39KE91_ARMTA</name>
<dbReference type="RefSeq" id="XP_060330579.1">
    <property type="nucleotide sequence ID" value="XM_060468540.1"/>
</dbReference>
<dbReference type="GeneID" id="85352088"/>
<evidence type="ECO:0000313" key="1">
    <source>
        <dbReference type="EMBL" id="KAK0458291.1"/>
    </source>
</evidence>
<protein>
    <recommendedName>
        <fullName evidence="3">HNH nuclease domain-containing protein</fullName>
    </recommendedName>
</protein>